<evidence type="ECO:0000256" key="6">
    <source>
        <dbReference type="ARBA" id="ARBA00038076"/>
    </source>
</evidence>
<feature type="transmembrane region" description="Helical" evidence="7">
    <location>
        <begin position="363"/>
        <end position="385"/>
    </location>
</feature>
<dbReference type="PANTHER" id="PTHR30572">
    <property type="entry name" value="MEMBRANE COMPONENT OF TRANSPORTER-RELATED"/>
    <property type="match status" value="1"/>
</dbReference>
<dbReference type="GO" id="GO:0005886">
    <property type="term" value="C:plasma membrane"/>
    <property type="evidence" value="ECO:0007669"/>
    <property type="project" value="UniProtKB-SubCell"/>
</dbReference>
<comment type="similarity">
    <text evidence="6">Belongs to the ABC-4 integral membrane protein family.</text>
</comment>
<organism evidence="10 11">
    <name type="scientific">Candidatus Cardinium hertigii</name>
    <dbReference type="NCBI Taxonomy" id="247481"/>
    <lineage>
        <taxon>Bacteria</taxon>
        <taxon>Pseudomonadati</taxon>
        <taxon>Bacteroidota</taxon>
        <taxon>Cytophagia</taxon>
        <taxon>Cytophagales</taxon>
        <taxon>Amoebophilaceae</taxon>
        <taxon>Candidatus Cardinium</taxon>
    </lineage>
</organism>
<evidence type="ECO:0000256" key="2">
    <source>
        <dbReference type="ARBA" id="ARBA00022475"/>
    </source>
</evidence>
<accession>A0A3N2QB90</accession>
<evidence type="ECO:0000256" key="4">
    <source>
        <dbReference type="ARBA" id="ARBA00022989"/>
    </source>
</evidence>
<reference evidence="10 11" key="1">
    <citation type="submission" date="2018-09" db="EMBL/GenBank/DDBJ databases">
        <title>Comparative Genomics of Wolbachia-Cardinium Dual Endosymbiosis in a Plant-Parasitic Nematode.</title>
        <authorList>
            <person name="Brown A.M.V."/>
            <person name="Wasala S.K."/>
            <person name="Howe D.K."/>
            <person name="Peetz A.B."/>
            <person name="Zasada I.A."/>
            <person name="Denver D.R."/>
        </authorList>
    </citation>
    <scope>NUCLEOTIDE SEQUENCE [LARGE SCALE GENOMIC DNA]</scope>
    <source>
        <strain evidence="10 11">Pp_1</strain>
    </source>
</reference>
<dbReference type="GO" id="GO:0022857">
    <property type="term" value="F:transmembrane transporter activity"/>
    <property type="evidence" value="ECO:0007669"/>
    <property type="project" value="TreeGrafter"/>
</dbReference>
<dbReference type="Proteomes" id="UP000270927">
    <property type="component" value="Unassembled WGS sequence"/>
</dbReference>
<comment type="subcellular location">
    <subcellularLocation>
        <location evidence="1">Cell membrane</location>
        <topology evidence="1">Multi-pass membrane protein</topology>
    </subcellularLocation>
</comment>
<evidence type="ECO:0000256" key="5">
    <source>
        <dbReference type="ARBA" id="ARBA00023136"/>
    </source>
</evidence>
<dbReference type="Pfam" id="PF02687">
    <property type="entry name" value="FtsX"/>
    <property type="match status" value="1"/>
</dbReference>
<evidence type="ECO:0000256" key="3">
    <source>
        <dbReference type="ARBA" id="ARBA00022692"/>
    </source>
</evidence>
<keyword evidence="4 7" id="KW-1133">Transmembrane helix</keyword>
<feature type="transmembrane region" description="Helical" evidence="7">
    <location>
        <begin position="314"/>
        <end position="343"/>
    </location>
</feature>
<sequence length="402" mass="45377">MFEYQSLVEVYNSLREHKVRTFFTGFGVMWAMIILVLLQGGGRGFYKGTMQKFHNYGNDIIYIQPGYTAAGRLPLTEALADHMVHHLNVFEEAMPIFEHYHSISYAQEKQDSPILGVRVGYEKVNNLALAVGRFFTKRDLAQKLPVCILGSKIKNQLFGTHAAIGKFISIGSSMVCIIGVLEVVDYENDKAVIIPNTFFKVLFPTSIDTIHRMNCILKPKQNAKDIEKKIRTYLAKRLHFKWEDRYALYIFPPDRRVKFFQTLFVVIQGFIWLISLCFLLSGLFNVGNMMLVVVQERTQEIAIRKVLGAGSKDIIGLILLESIIINLMAGIIGISIGIGLIQWINRYLLPIIAKHAGCTDFEYSYTIALVSLAILVCSGCLAGLIPAKRALYIKPIDALNNE</sequence>
<evidence type="ECO:0000259" key="9">
    <source>
        <dbReference type="Pfam" id="PF12704"/>
    </source>
</evidence>
<dbReference type="InterPro" id="IPR050250">
    <property type="entry name" value="Macrolide_Exporter_MacB"/>
</dbReference>
<keyword evidence="3 7" id="KW-0812">Transmembrane</keyword>
<feature type="domain" description="ABC3 transporter permease C-terminal" evidence="8">
    <location>
        <begin position="273"/>
        <end position="395"/>
    </location>
</feature>
<dbReference type="PANTHER" id="PTHR30572:SF4">
    <property type="entry name" value="ABC TRANSPORTER PERMEASE YTRF"/>
    <property type="match status" value="1"/>
</dbReference>
<feature type="domain" description="MacB-like periplasmic core" evidence="9">
    <location>
        <begin position="21"/>
        <end position="232"/>
    </location>
</feature>
<keyword evidence="11" id="KW-1185">Reference proteome</keyword>
<protein>
    <submittedName>
        <fullName evidence="10">ABC transporter permease</fullName>
    </submittedName>
</protein>
<feature type="transmembrane region" description="Helical" evidence="7">
    <location>
        <begin position="20"/>
        <end position="38"/>
    </location>
</feature>
<comment type="caution">
    <text evidence="10">The sequence shown here is derived from an EMBL/GenBank/DDBJ whole genome shotgun (WGS) entry which is preliminary data.</text>
</comment>
<evidence type="ECO:0000256" key="1">
    <source>
        <dbReference type="ARBA" id="ARBA00004651"/>
    </source>
</evidence>
<proteinExistence type="inferred from homology"/>
<dbReference type="Pfam" id="PF12704">
    <property type="entry name" value="MacB_PCD"/>
    <property type="match status" value="1"/>
</dbReference>
<gene>
    <name evidence="10" type="ORF">EDM02_04310</name>
</gene>
<evidence type="ECO:0000313" key="11">
    <source>
        <dbReference type="Proteomes" id="UP000270927"/>
    </source>
</evidence>
<keyword evidence="2" id="KW-1003">Cell membrane</keyword>
<name>A0A3N2QB90_9BACT</name>
<keyword evidence="5 7" id="KW-0472">Membrane</keyword>
<evidence type="ECO:0000259" key="8">
    <source>
        <dbReference type="Pfam" id="PF02687"/>
    </source>
</evidence>
<dbReference type="EMBL" id="RARA01000026">
    <property type="protein sequence ID" value="ROT47084.1"/>
    <property type="molecule type" value="Genomic_DNA"/>
</dbReference>
<dbReference type="AlphaFoldDB" id="A0A3N2QB90"/>
<evidence type="ECO:0000313" key="10">
    <source>
        <dbReference type="EMBL" id="ROT47084.1"/>
    </source>
</evidence>
<dbReference type="InterPro" id="IPR003838">
    <property type="entry name" value="ABC3_permease_C"/>
</dbReference>
<feature type="transmembrane region" description="Helical" evidence="7">
    <location>
        <begin position="270"/>
        <end position="294"/>
    </location>
</feature>
<dbReference type="InterPro" id="IPR025857">
    <property type="entry name" value="MacB_PCD"/>
</dbReference>
<evidence type="ECO:0000256" key="7">
    <source>
        <dbReference type="SAM" id="Phobius"/>
    </source>
</evidence>